<sequence>MASAWHGSRVRLTSIHTYPVKGCHRLDHDEALVHPWGLAGDRRWMVVDADGVGVTQRETTRLVDLRATVHPGGLSLRADGQPDLDVPEPTGGDPVAVRTFRNRKIPVPALPAGPAADAWLGALLGRPVRLVWLARPTRHLAAEDREHDTGDQVSFADAYPLLLANAASLDALNNWLAEAGEEPVPMARFRPNLVVDGPPAWAEDDWAGRSLRIGDLRFRAAGPCDRCVVTTTDQETGVRTKEPLRTLGRYRNVQQKLLFGLHLVPVASGPLAVGAPVVIDA</sequence>
<dbReference type="PANTHER" id="PTHR14237">
    <property type="entry name" value="MOLYBDOPTERIN COFACTOR SULFURASE MOSC"/>
    <property type="match status" value="1"/>
</dbReference>
<organism evidence="2 3">
    <name type="scientific">Micromonospora coriariae</name>
    <dbReference type="NCBI Taxonomy" id="285665"/>
    <lineage>
        <taxon>Bacteria</taxon>
        <taxon>Bacillati</taxon>
        <taxon>Actinomycetota</taxon>
        <taxon>Actinomycetes</taxon>
        <taxon>Micromonosporales</taxon>
        <taxon>Micromonosporaceae</taxon>
        <taxon>Micromonospora</taxon>
    </lineage>
</organism>
<dbReference type="GO" id="GO:0030151">
    <property type="term" value="F:molybdenum ion binding"/>
    <property type="evidence" value="ECO:0007669"/>
    <property type="project" value="InterPro"/>
</dbReference>
<evidence type="ECO:0000313" key="3">
    <source>
        <dbReference type="Proteomes" id="UP000198243"/>
    </source>
</evidence>
<dbReference type="Proteomes" id="UP000198243">
    <property type="component" value="Chromosome I"/>
</dbReference>
<dbReference type="PROSITE" id="PS51340">
    <property type="entry name" value="MOSC"/>
    <property type="match status" value="1"/>
</dbReference>
<dbReference type="InterPro" id="IPR011037">
    <property type="entry name" value="Pyrv_Knase-like_insert_dom_sf"/>
</dbReference>
<dbReference type="SUPFAM" id="SSF50800">
    <property type="entry name" value="PK beta-barrel domain-like"/>
    <property type="match status" value="1"/>
</dbReference>
<dbReference type="GO" id="GO:0030170">
    <property type="term" value="F:pyridoxal phosphate binding"/>
    <property type="evidence" value="ECO:0007669"/>
    <property type="project" value="InterPro"/>
</dbReference>
<dbReference type="SUPFAM" id="SSF141673">
    <property type="entry name" value="MOSC N-terminal domain-like"/>
    <property type="match status" value="1"/>
</dbReference>
<accession>A0A1C4V0E1</accession>
<dbReference type="EMBL" id="LT607412">
    <property type="protein sequence ID" value="SCE77428.1"/>
    <property type="molecule type" value="Genomic_DNA"/>
</dbReference>
<proteinExistence type="predicted"/>
<reference evidence="3" key="1">
    <citation type="submission" date="2016-06" db="EMBL/GenBank/DDBJ databases">
        <authorList>
            <person name="Varghese N."/>
            <person name="Submissions Spin"/>
        </authorList>
    </citation>
    <scope>NUCLEOTIDE SEQUENCE [LARGE SCALE GENOMIC DNA]</scope>
    <source>
        <strain evidence="3">DSM 44875</strain>
    </source>
</reference>
<dbReference type="AlphaFoldDB" id="A0A1C4V0E1"/>
<name>A0A1C4V0E1_9ACTN</name>
<dbReference type="InterPro" id="IPR005302">
    <property type="entry name" value="MoCF_Sase_C"/>
</dbReference>
<dbReference type="Pfam" id="PF03476">
    <property type="entry name" value="MOSC_N"/>
    <property type="match status" value="1"/>
</dbReference>
<protein>
    <recommendedName>
        <fullName evidence="1">MOSC domain-containing protein</fullName>
    </recommendedName>
</protein>
<dbReference type="GO" id="GO:0003824">
    <property type="term" value="F:catalytic activity"/>
    <property type="evidence" value="ECO:0007669"/>
    <property type="project" value="InterPro"/>
</dbReference>
<dbReference type="InterPro" id="IPR005303">
    <property type="entry name" value="MOCOS_middle"/>
</dbReference>
<evidence type="ECO:0000259" key="1">
    <source>
        <dbReference type="PROSITE" id="PS51340"/>
    </source>
</evidence>
<keyword evidence="3" id="KW-1185">Reference proteome</keyword>
<feature type="domain" description="MOSC" evidence="1">
    <location>
        <begin position="128"/>
        <end position="280"/>
    </location>
</feature>
<dbReference type="PANTHER" id="PTHR14237:SF19">
    <property type="entry name" value="MITOCHONDRIAL AMIDOXIME REDUCING COMPONENT 1"/>
    <property type="match status" value="1"/>
</dbReference>
<evidence type="ECO:0000313" key="2">
    <source>
        <dbReference type="EMBL" id="SCE77428.1"/>
    </source>
</evidence>
<dbReference type="Pfam" id="PF03473">
    <property type="entry name" value="MOSC"/>
    <property type="match status" value="1"/>
</dbReference>
<gene>
    <name evidence="2" type="ORF">GA0070607_1403</name>
</gene>